<evidence type="ECO:0000313" key="2">
    <source>
        <dbReference type="Proteomes" id="UP000319219"/>
    </source>
</evidence>
<proteinExistence type="predicted"/>
<keyword evidence="1" id="KW-0418">Kinase</keyword>
<evidence type="ECO:0000313" key="1">
    <source>
        <dbReference type="EMBL" id="TQS01118.1"/>
    </source>
</evidence>
<comment type="caution">
    <text evidence="1">The sequence shown here is derived from an EMBL/GenBank/DDBJ whole genome shotgun (WGS) entry which is preliminary data.</text>
</comment>
<dbReference type="Gene3D" id="3.40.50.300">
    <property type="entry name" value="P-loop containing nucleotide triphosphate hydrolases"/>
    <property type="match status" value="1"/>
</dbReference>
<name>A0ABY3BA41_9BACL</name>
<dbReference type="InterPro" id="IPR027417">
    <property type="entry name" value="P-loop_NTPase"/>
</dbReference>
<protein>
    <submittedName>
        <fullName evidence="1">Serine kinase</fullName>
    </submittedName>
</protein>
<gene>
    <name evidence="1" type="ORF">FKV70_01855</name>
</gene>
<accession>A0ABY3BA41</accession>
<dbReference type="Proteomes" id="UP000319219">
    <property type="component" value="Unassembled WGS sequence"/>
</dbReference>
<dbReference type="SUPFAM" id="SSF53795">
    <property type="entry name" value="PEP carboxykinase-like"/>
    <property type="match status" value="1"/>
</dbReference>
<dbReference type="RefSeq" id="WP_142611661.1">
    <property type="nucleotide sequence ID" value="NZ_VIJZ01000001.1"/>
</dbReference>
<dbReference type="EMBL" id="VIJZ01000001">
    <property type="protein sequence ID" value="TQS01118.1"/>
    <property type="molecule type" value="Genomic_DNA"/>
</dbReference>
<keyword evidence="2" id="KW-1185">Reference proteome</keyword>
<keyword evidence="1" id="KW-0808">Transferase</keyword>
<dbReference type="GO" id="GO:0016301">
    <property type="term" value="F:kinase activity"/>
    <property type="evidence" value="ECO:0007669"/>
    <property type="project" value="UniProtKB-KW"/>
</dbReference>
<organism evidence="1 2">
    <name type="scientific">Paenibacillus ottowii</name>
    <dbReference type="NCBI Taxonomy" id="2315729"/>
    <lineage>
        <taxon>Bacteria</taxon>
        <taxon>Bacillati</taxon>
        <taxon>Bacillota</taxon>
        <taxon>Bacilli</taxon>
        <taxon>Bacillales</taxon>
        <taxon>Paenibacillaceae</taxon>
        <taxon>Paenibacillus</taxon>
    </lineage>
</organism>
<reference evidence="1 2" key="1">
    <citation type="submission" date="2019-07" db="EMBL/GenBank/DDBJ databases">
        <title>Paenibacillus ottowii sp. nov. isolated from a fermentation system processing bovine manure.</title>
        <authorList>
            <person name="Velazquez L.F."/>
            <person name="Rajbanshi S."/>
            <person name="Guan S."/>
            <person name="Hinchee M."/>
            <person name="Welsh A."/>
        </authorList>
    </citation>
    <scope>NUCLEOTIDE SEQUENCE [LARGE SCALE GENOMIC DNA]</scope>
    <source>
        <strain evidence="1 2">MS2379</strain>
    </source>
</reference>
<sequence>MHDRNTHIRRVKYTAFGLRIASELILPELIPAEPGVEEDVVIRQADLSAWREQLEQTNFVMQDERFMFQIPGTAIYAIREGKEIEVSMLPGADPDTVRLYILGTCMGVLLLQKRTLPIHGSAVVIGGRVYAFVGESGAGKSTLAAAFRHAGYQMVSDDVIAINVTASAAIVYPAYPQQKLGLESLLQLEALQEKHVLHKEHVLSLTDGNPATPQYRDLRKIAGEFNKYAVPAVNEFYNDPLPLGGVFELVNNSSNGELMRGGEPVMVTEQPLNKLECLHTLLQHTYRRGIIPRMSLGEWYFDTAARMARKVEGWRLLRDSSFFTASEVVQRVLELIHKEEHYGSHEFS</sequence>